<dbReference type="EMBL" id="JAMFMA010000003">
    <property type="protein sequence ID" value="MCL6274804.1"/>
    <property type="molecule type" value="Genomic_DNA"/>
</dbReference>
<comment type="caution">
    <text evidence="1">The sequence shown here is derived from an EMBL/GenBank/DDBJ whole genome shotgun (WGS) entry which is preliminary data.</text>
</comment>
<keyword evidence="2" id="KW-1185">Reference proteome</keyword>
<protein>
    <recommendedName>
        <fullName evidence="3">SnoaL-like domain-containing protein</fullName>
    </recommendedName>
</protein>
<sequence>MQKIILILVVVLLAFSCGSKKQEPAELKLVKKYIQALNQSDYSTVISLFKDSVRMNELVYKSTFSKQQYYSLFQWDSVFKPTYTIEEIQWMDGYVEMKVAKKCERILFLNEEPIVTKEQVYFDEKGIKSVDIIEYIIFNDELWNTNREKLVTWTANNHPDIDGFLYDQSLEGGLKFKEAIYRFQKIDTVQN</sequence>
<gene>
    <name evidence="1" type="ORF">M3P19_12350</name>
</gene>
<accession>A0ABT0PTV8</accession>
<organism evidence="1 2">
    <name type="scientific">Flagellimonas spongiicola</name>
    <dbReference type="NCBI Taxonomy" id="2942208"/>
    <lineage>
        <taxon>Bacteria</taxon>
        <taxon>Pseudomonadati</taxon>
        <taxon>Bacteroidota</taxon>
        <taxon>Flavobacteriia</taxon>
        <taxon>Flavobacteriales</taxon>
        <taxon>Flavobacteriaceae</taxon>
        <taxon>Flagellimonas</taxon>
    </lineage>
</organism>
<evidence type="ECO:0008006" key="3">
    <source>
        <dbReference type="Google" id="ProtNLM"/>
    </source>
</evidence>
<name>A0ABT0PTV8_9FLAO</name>
<reference evidence="1 2" key="1">
    <citation type="submission" date="2022-05" db="EMBL/GenBank/DDBJ databases">
        <authorList>
            <person name="Park J.-S."/>
        </authorList>
    </citation>
    <scope>NUCLEOTIDE SEQUENCE [LARGE SCALE GENOMIC DNA]</scope>
    <source>
        <strain evidence="1 2">2012CJ35-5</strain>
    </source>
</reference>
<evidence type="ECO:0000313" key="1">
    <source>
        <dbReference type="EMBL" id="MCL6274804.1"/>
    </source>
</evidence>
<dbReference type="PROSITE" id="PS51257">
    <property type="entry name" value="PROKAR_LIPOPROTEIN"/>
    <property type="match status" value="1"/>
</dbReference>
<dbReference type="Proteomes" id="UP001203607">
    <property type="component" value="Unassembled WGS sequence"/>
</dbReference>
<proteinExistence type="predicted"/>
<evidence type="ECO:0000313" key="2">
    <source>
        <dbReference type="Proteomes" id="UP001203607"/>
    </source>
</evidence>
<dbReference type="RefSeq" id="WP_249657991.1">
    <property type="nucleotide sequence ID" value="NZ_JAMFMA010000003.1"/>
</dbReference>